<evidence type="ECO:0000313" key="1">
    <source>
        <dbReference type="EMBL" id="PHN06609.1"/>
    </source>
</evidence>
<sequence length="334" mass="38240">MNKEVYIAKFLVFFFLLSLGPGLSAQKRIPPHLLRDTVYHKSELIYYGIVIRYKRNENVVLKGPRGQAVRFELNHVDSIGWSEKSKSKFIDELVKLDSIETVDIVYLKDGSILRGQMQEYQRGNFLRFQIGSSEIRIDDSDILRIVQEPKDPVVTLVMKRERKPKVYAFREKGFYSAVVFALLPGGGEYRSEMGLSLQAAVGHQFNRHIGLGVGVSLDGYANTDGGDTFVPLFVEGRGYLFKKKNTPYWNVGLGYGFPFRTESANQDVRRFEGGYMFHPAIGYRLGADKTINLAFDLGYKFQKAITEREFFFSGEIITRDVLYRRLCIRASVIF</sequence>
<reference evidence="1 2" key="1">
    <citation type="submission" date="2017-10" db="EMBL/GenBank/DDBJ databases">
        <title>The draft genome sequence of Lewinella nigricans NBRC 102662.</title>
        <authorList>
            <person name="Wang K."/>
        </authorList>
    </citation>
    <scope>NUCLEOTIDE SEQUENCE [LARGE SCALE GENOMIC DNA]</scope>
    <source>
        <strain evidence="1 2">NBRC 102662</strain>
    </source>
</reference>
<keyword evidence="2" id="KW-1185">Reference proteome</keyword>
<dbReference type="SUPFAM" id="SSF56925">
    <property type="entry name" value="OMPA-like"/>
    <property type="match status" value="1"/>
</dbReference>
<evidence type="ECO:0000313" key="2">
    <source>
        <dbReference type="Proteomes" id="UP000223913"/>
    </source>
</evidence>
<dbReference type="OrthoDB" id="1066409at2"/>
<dbReference type="Proteomes" id="UP000223913">
    <property type="component" value="Unassembled WGS sequence"/>
</dbReference>
<comment type="caution">
    <text evidence="1">The sequence shown here is derived from an EMBL/GenBank/DDBJ whole genome shotgun (WGS) entry which is preliminary data.</text>
</comment>
<dbReference type="InterPro" id="IPR011250">
    <property type="entry name" value="OMP/PagP_B-barrel"/>
</dbReference>
<gene>
    <name evidence="1" type="ORF">CRP01_09925</name>
</gene>
<dbReference type="AlphaFoldDB" id="A0A2D0NEK1"/>
<protein>
    <submittedName>
        <fullName evidence="1">Uncharacterized protein</fullName>
    </submittedName>
</protein>
<organism evidence="1 2">
    <name type="scientific">Flavilitoribacter nigricans (strain ATCC 23147 / DSM 23189 / NBRC 102662 / NCIMB 1420 / SS-2)</name>
    <name type="common">Lewinella nigricans</name>
    <dbReference type="NCBI Taxonomy" id="1122177"/>
    <lineage>
        <taxon>Bacteria</taxon>
        <taxon>Pseudomonadati</taxon>
        <taxon>Bacteroidota</taxon>
        <taxon>Saprospiria</taxon>
        <taxon>Saprospirales</taxon>
        <taxon>Lewinellaceae</taxon>
        <taxon>Flavilitoribacter</taxon>
    </lineage>
</organism>
<dbReference type="RefSeq" id="WP_099149865.1">
    <property type="nucleotide sequence ID" value="NZ_PDUD01000017.1"/>
</dbReference>
<dbReference type="EMBL" id="PDUD01000017">
    <property type="protein sequence ID" value="PHN06609.1"/>
    <property type="molecule type" value="Genomic_DNA"/>
</dbReference>
<accession>A0A2D0NEK1</accession>
<name>A0A2D0NEK1_FLAN2</name>
<proteinExistence type="predicted"/>